<dbReference type="Pfam" id="PF02321">
    <property type="entry name" value="OEP"/>
    <property type="match status" value="2"/>
</dbReference>
<keyword evidence="6" id="KW-0472">Membrane</keyword>
<keyword evidence="10" id="KW-1185">Reference proteome</keyword>
<dbReference type="GO" id="GO:1990281">
    <property type="term" value="C:efflux pump complex"/>
    <property type="evidence" value="ECO:0007669"/>
    <property type="project" value="TreeGrafter"/>
</dbReference>
<evidence type="ECO:0000256" key="6">
    <source>
        <dbReference type="ARBA" id="ARBA00023136"/>
    </source>
</evidence>
<dbReference type="InterPro" id="IPR003423">
    <property type="entry name" value="OMP_efflux"/>
</dbReference>
<name>A0A1H6QEI7_9BACT</name>
<protein>
    <submittedName>
        <fullName evidence="9">Outer membrane protein TolC</fullName>
    </submittedName>
</protein>
<reference evidence="9 10" key="1">
    <citation type="submission" date="2016-10" db="EMBL/GenBank/DDBJ databases">
        <authorList>
            <person name="de Groot N.N."/>
        </authorList>
    </citation>
    <scope>NUCLEOTIDE SEQUENCE [LARGE SCALE GENOMIC DNA]</scope>
    <source>
        <strain evidence="9 10">DSM 19938</strain>
    </source>
</reference>
<dbReference type="GO" id="GO:0015562">
    <property type="term" value="F:efflux transmembrane transporter activity"/>
    <property type="evidence" value="ECO:0007669"/>
    <property type="project" value="InterPro"/>
</dbReference>
<dbReference type="GO" id="GO:0009279">
    <property type="term" value="C:cell outer membrane"/>
    <property type="evidence" value="ECO:0007669"/>
    <property type="project" value="UniProtKB-SubCell"/>
</dbReference>
<proteinExistence type="inferred from homology"/>
<evidence type="ECO:0000256" key="8">
    <source>
        <dbReference type="SAM" id="SignalP"/>
    </source>
</evidence>
<evidence type="ECO:0000313" key="10">
    <source>
        <dbReference type="Proteomes" id="UP000199532"/>
    </source>
</evidence>
<dbReference type="RefSeq" id="WP_090331733.1">
    <property type="nucleotide sequence ID" value="NZ_FNXY01000001.1"/>
</dbReference>
<evidence type="ECO:0000256" key="1">
    <source>
        <dbReference type="ARBA" id="ARBA00004442"/>
    </source>
</evidence>
<evidence type="ECO:0000256" key="4">
    <source>
        <dbReference type="ARBA" id="ARBA00022452"/>
    </source>
</evidence>
<dbReference type="EMBL" id="FNXY01000001">
    <property type="protein sequence ID" value="SEI42068.1"/>
    <property type="molecule type" value="Genomic_DNA"/>
</dbReference>
<dbReference type="PANTHER" id="PTHR30026:SF20">
    <property type="entry name" value="OUTER MEMBRANE PROTEIN TOLC"/>
    <property type="match status" value="1"/>
</dbReference>
<feature type="signal peptide" evidence="8">
    <location>
        <begin position="1"/>
        <end position="29"/>
    </location>
</feature>
<dbReference type="OrthoDB" id="367883at2"/>
<evidence type="ECO:0000256" key="2">
    <source>
        <dbReference type="ARBA" id="ARBA00007613"/>
    </source>
</evidence>
<gene>
    <name evidence="9" type="ORF">SAMN04487995_0574</name>
</gene>
<keyword evidence="8" id="KW-0732">Signal</keyword>
<keyword evidence="7" id="KW-0998">Cell outer membrane</keyword>
<evidence type="ECO:0000256" key="3">
    <source>
        <dbReference type="ARBA" id="ARBA00022448"/>
    </source>
</evidence>
<dbReference type="Proteomes" id="UP000199532">
    <property type="component" value="Unassembled WGS sequence"/>
</dbReference>
<sequence>MNFYCKAKTIRFLALSILLLILAPMLVVGQQVTTTPQNGAEQNTLASGTLEDIIQYAIKNQPIIQQSVIDERIAENTVKSKLADWYPQINFNYNLQHNFIIQTSVIAGNPVRLGVNNTSAGQFTLSQAIFNRDVLLAKRTRGDVLLQASQNTTFNKIDLAVNVSKAFYDVLATTEQIRVSEEDIVRLERSLKDAQNQYQSGVADKIDYKRATISLNNTKAAKKSNEEVLKGKMEYLKSLMGYPLGNDLKITYDSLQLERETMLDTVQGPEVNSRIEFQQLSTQKRLLESNLQYNKMSFLPTVSANGAYNLNYQNNQFSDLYGNNFPNSFAALTLSLPLYQGGKRKANINTAEWQVKRVDLDIKNLKLNVNSEYSNALGYYKGSLANLIAQKENVDLAREVYDVIQLQYRSGIKTYLEVITSETDLRLARINYYNALYQVLANKIDVQKALGQLNY</sequence>
<evidence type="ECO:0000313" key="9">
    <source>
        <dbReference type="EMBL" id="SEI42068.1"/>
    </source>
</evidence>
<dbReference type="STRING" id="408657.SAMN04487995_0574"/>
<evidence type="ECO:0000256" key="5">
    <source>
        <dbReference type="ARBA" id="ARBA00022692"/>
    </source>
</evidence>
<feature type="chain" id="PRO_5011570618" evidence="8">
    <location>
        <begin position="30"/>
        <end position="455"/>
    </location>
</feature>
<dbReference type="InterPro" id="IPR051906">
    <property type="entry name" value="TolC-like"/>
</dbReference>
<evidence type="ECO:0000256" key="7">
    <source>
        <dbReference type="ARBA" id="ARBA00023237"/>
    </source>
</evidence>
<keyword evidence="4" id="KW-1134">Transmembrane beta strand</keyword>
<keyword evidence="3" id="KW-0813">Transport</keyword>
<dbReference type="AlphaFoldDB" id="A0A1H6QEI7"/>
<comment type="similarity">
    <text evidence="2">Belongs to the outer membrane factor (OMF) (TC 1.B.17) family.</text>
</comment>
<dbReference type="SUPFAM" id="SSF56954">
    <property type="entry name" value="Outer membrane efflux proteins (OEP)"/>
    <property type="match status" value="1"/>
</dbReference>
<keyword evidence="5" id="KW-0812">Transmembrane</keyword>
<comment type="subcellular location">
    <subcellularLocation>
        <location evidence="1">Cell outer membrane</location>
    </subcellularLocation>
</comment>
<dbReference type="PANTHER" id="PTHR30026">
    <property type="entry name" value="OUTER MEMBRANE PROTEIN TOLC"/>
    <property type="match status" value="1"/>
</dbReference>
<dbReference type="GO" id="GO:0015288">
    <property type="term" value="F:porin activity"/>
    <property type="evidence" value="ECO:0007669"/>
    <property type="project" value="TreeGrafter"/>
</dbReference>
<organism evidence="9 10">
    <name type="scientific">Dyadobacter koreensis</name>
    <dbReference type="NCBI Taxonomy" id="408657"/>
    <lineage>
        <taxon>Bacteria</taxon>
        <taxon>Pseudomonadati</taxon>
        <taxon>Bacteroidota</taxon>
        <taxon>Cytophagia</taxon>
        <taxon>Cytophagales</taxon>
        <taxon>Spirosomataceae</taxon>
        <taxon>Dyadobacter</taxon>
    </lineage>
</organism>
<dbReference type="Gene3D" id="1.20.1600.10">
    <property type="entry name" value="Outer membrane efflux proteins (OEP)"/>
    <property type="match status" value="1"/>
</dbReference>
<accession>A0A1H6QEI7</accession>